<gene>
    <name evidence="1" type="ORF">ERX40_00605</name>
</gene>
<protein>
    <submittedName>
        <fullName evidence="1">Uncharacterized protein</fullName>
    </submittedName>
</protein>
<dbReference type="Proteomes" id="UP000295280">
    <property type="component" value="Unassembled WGS sequence"/>
</dbReference>
<accession>A0A9Q8FQ75</accession>
<proteinExistence type="predicted"/>
<organism evidence="1 2">
    <name type="scientific">Macrococcus carouselicus</name>
    <dbReference type="NCBI Taxonomy" id="69969"/>
    <lineage>
        <taxon>Bacteria</taxon>
        <taxon>Bacillati</taxon>
        <taxon>Bacillota</taxon>
        <taxon>Bacilli</taxon>
        <taxon>Bacillales</taxon>
        <taxon>Staphylococcaceae</taxon>
        <taxon>Macrococcus</taxon>
    </lineage>
</organism>
<reference evidence="1 2" key="1">
    <citation type="submission" date="2019-01" db="EMBL/GenBank/DDBJ databases">
        <title>Draft genome sequences of the type strains of six Macrococcus species.</title>
        <authorList>
            <person name="Mazhar S."/>
            <person name="Altermann E."/>
            <person name="Hill C."/>
            <person name="Mcauliffe O."/>
        </authorList>
    </citation>
    <scope>NUCLEOTIDE SEQUENCE [LARGE SCALE GENOMIC DNA]</scope>
    <source>
        <strain evidence="1 2">ATCC 51828</strain>
    </source>
</reference>
<evidence type="ECO:0000313" key="1">
    <source>
        <dbReference type="EMBL" id="TDM03698.1"/>
    </source>
</evidence>
<evidence type="ECO:0000313" key="2">
    <source>
        <dbReference type="Proteomes" id="UP000295280"/>
    </source>
</evidence>
<name>A0A9Q8FQ75_9STAP</name>
<keyword evidence="2" id="KW-1185">Reference proteome</keyword>
<sequence length="62" mass="7074">MDDAIHDGLILKNPTYKAVTVGGKESKAANLKYLEYEQYKALKLYLEGIDTLLAHWQLHARN</sequence>
<dbReference type="EMBL" id="SCWD01000001">
    <property type="protein sequence ID" value="TDM03698.1"/>
    <property type="molecule type" value="Genomic_DNA"/>
</dbReference>
<dbReference type="AlphaFoldDB" id="A0A9Q8FQ75"/>
<comment type="caution">
    <text evidence="1">The sequence shown here is derived from an EMBL/GenBank/DDBJ whole genome shotgun (WGS) entry which is preliminary data.</text>
</comment>